<accession>A0ABT1VVZ5</accession>
<dbReference type="Pfam" id="PF10076">
    <property type="entry name" value="Phage_Mu_Gp48"/>
    <property type="match status" value="1"/>
</dbReference>
<protein>
    <submittedName>
        <fullName evidence="1">DUF2313 domain-containing protein</fullName>
    </submittedName>
</protein>
<evidence type="ECO:0000313" key="2">
    <source>
        <dbReference type="Proteomes" id="UP001524547"/>
    </source>
</evidence>
<keyword evidence="2" id="KW-1185">Reference proteome</keyword>
<dbReference type="RefSeq" id="WP_422919260.1">
    <property type="nucleotide sequence ID" value="NZ_JAMZEJ010000004.1"/>
</dbReference>
<reference evidence="1 2" key="1">
    <citation type="submission" date="2022-06" db="EMBL/GenBank/DDBJ databases">
        <title>Rhizosaccharibacter gen. nov. sp. nov. KSS12, endophytic bacteria isolated from sugarcane.</title>
        <authorList>
            <person name="Pitiwittayakul N."/>
        </authorList>
    </citation>
    <scope>NUCLEOTIDE SEQUENCE [LARGE SCALE GENOMIC DNA]</scope>
    <source>
        <strain evidence="1 2">KSS12</strain>
    </source>
</reference>
<name>A0ABT1VVZ5_9PROT</name>
<evidence type="ECO:0000313" key="1">
    <source>
        <dbReference type="EMBL" id="MCQ8240511.1"/>
    </source>
</evidence>
<gene>
    <name evidence="1" type="ORF">NFI88_06590</name>
</gene>
<dbReference type="InterPro" id="IPR018755">
    <property type="entry name" value="Phage_Mu_Gp48"/>
</dbReference>
<organism evidence="1 2">
    <name type="scientific">Rhizosaccharibacter radicis</name>
    <dbReference type="NCBI Taxonomy" id="2782605"/>
    <lineage>
        <taxon>Bacteria</taxon>
        <taxon>Pseudomonadati</taxon>
        <taxon>Pseudomonadota</taxon>
        <taxon>Alphaproteobacteria</taxon>
        <taxon>Acetobacterales</taxon>
        <taxon>Acetobacteraceae</taxon>
        <taxon>Rhizosaccharibacter</taxon>
    </lineage>
</organism>
<proteinExistence type="predicted"/>
<dbReference type="Proteomes" id="UP001524547">
    <property type="component" value="Unassembled WGS sequence"/>
</dbReference>
<comment type="caution">
    <text evidence="1">The sequence shown here is derived from an EMBL/GenBank/DDBJ whole genome shotgun (WGS) entry which is preliminary data.</text>
</comment>
<sequence>MAAPIFDGAAFRRAWLSLLPFGPIWPRDDGSLVATSAGVLSAPYARHSERCNELLVDAFPATATELLPEWESTLDLPDPCAGPSPTLQLRRAQVVARLTDAGGCSIAYLTGYAATLGYSITITQFAPARADLMRADDPVLDPDWAHTWRINAPAVTTISFSADLSNADDPLATWGNAVLECEMRRLAPAHTYVLFAYGS</sequence>
<dbReference type="EMBL" id="JAMZEJ010000004">
    <property type="protein sequence ID" value="MCQ8240511.1"/>
    <property type="molecule type" value="Genomic_DNA"/>
</dbReference>